<keyword evidence="3" id="KW-0436">Ligase</keyword>
<dbReference type="PANTHER" id="PTHR43767:SF1">
    <property type="entry name" value="NONRIBOSOMAL PEPTIDE SYNTHASE PES1 (EUROFUNG)-RELATED"/>
    <property type="match status" value="1"/>
</dbReference>
<dbReference type="OrthoDB" id="193284at2157"/>
<dbReference type="Gene3D" id="3.40.50.12780">
    <property type="entry name" value="N-terminal domain of ligase-like"/>
    <property type="match status" value="1"/>
</dbReference>
<evidence type="ECO:0000259" key="2">
    <source>
        <dbReference type="Pfam" id="PF13193"/>
    </source>
</evidence>
<dbReference type="InterPro" id="IPR050237">
    <property type="entry name" value="ATP-dep_AMP-bd_enzyme"/>
</dbReference>
<feature type="domain" description="AMP-dependent synthetase/ligase" evidence="1">
    <location>
        <begin position="8"/>
        <end position="380"/>
    </location>
</feature>
<dbReference type="InterPro" id="IPR025110">
    <property type="entry name" value="AMP-bd_C"/>
</dbReference>
<feature type="domain" description="AMP-binding enzyme C-terminal" evidence="2">
    <location>
        <begin position="430"/>
        <end position="505"/>
    </location>
</feature>
<keyword evidence="4" id="KW-1185">Reference proteome</keyword>
<dbReference type="Pfam" id="PF13193">
    <property type="entry name" value="AMP-binding_C"/>
    <property type="match status" value="1"/>
</dbReference>
<dbReference type="RefSeq" id="WP_137276094.1">
    <property type="nucleotide sequence ID" value="NZ_QKNX01000002.1"/>
</dbReference>
<dbReference type="PANTHER" id="PTHR43767">
    <property type="entry name" value="LONG-CHAIN-FATTY-ACID--COA LIGASE"/>
    <property type="match status" value="1"/>
</dbReference>
<dbReference type="AlphaFoldDB" id="A0A4U5JE86"/>
<accession>A0A4U5JE86</accession>
<dbReference type="EMBL" id="QKNX01000002">
    <property type="protein sequence ID" value="TKR26178.1"/>
    <property type="molecule type" value="Genomic_DNA"/>
</dbReference>
<dbReference type="SUPFAM" id="SSF56801">
    <property type="entry name" value="Acetyl-CoA synthetase-like"/>
    <property type="match status" value="1"/>
</dbReference>
<dbReference type="Proteomes" id="UP000308037">
    <property type="component" value="Unassembled WGS sequence"/>
</dbReference>
<dbReference type="InterPro" id="IPR020845">
    <property type="entry name" value="AMP-binding_CS"/>
</dbReference>
<proteinExistence type="predicted"/>
<dbReference type="Pfam" id="PF00501">
    <property type="entry name" value="AMP-binding"/>
    <property type="match status" value="1"/>
</dbReference>
<sequence length="514" mass="56720">MITHKEYLERNAEWRSDRSALRIAETGESVTWEAFDERANRFGNALADRGIRKGDRVAVVLYNTVEFPVAVYGCYKIGAVPVPLNYMLTRGDFAYIFDDTNPQVVVYDAGVGEAVEGAADDARRRADLIRVGDEGEAGESIEAYDQLLESGATRRPDDYPLHADETVYILYTSGTTGNPKGVTFTAETADRRAIEMASMTNLTQDSTALQLSPWFHAGGIDNTVHPSVTGGAELVVQDDFGPEPALESIESYAVTHISSVPTLTKRIAETEGVDDRNLSSIECWINMGSPLSQRNAETFLETLTPNVYNNYGTTETLTDTVLRPEDLPEKAGTVGRPNIDKRVRTIRTDRGRRVDPDETVPVGEKGQVVVSGDTLFDGYFGNAEATKRAYNDGWFYTKDVGVIDEDGYLTITGRADDMINSGGELVSPVEVEDALESHDGVEAAIVVGVPDEEWGERVKAIVVADEGTDEETLVEYCKASGRLAGYKRPRRWEFTDELERTATGKKQRFKYRPD</sequence>
<comment type="caution">
    <text evidence="3">The sequence shown here is derived from an EMBL/GenBank/DDBJ whole genome shotgun (WGS) entry which is preliminary data.</text>
</comment>
<dbReference type="PROSITE" id="PS00455">
    <property type="entry name" value="AMP_BINDING"/>
    <property type="match status" value="1"/>
</dbReference>
<gene>
    <name evidence="3" type="ORF">DM868_06705</name>
</gene>
<evidence type="ECO:0000313" key="4">
    <source>
        <dbReference type="Proteomes" id="UP000308037"/>
    </source>
</evidence>
<evidence type="ECO:0000259" key="1">
    <source>
        <dbReference type="Pfam" id="PF00501"/>
    </source>
</evidence>
<reference evidence="3 4" key="1">
    <citation type="submission" date="2019-04" db="EMBL/GenBank/DDBJ databases">
        <title>Natronomonas sp. F20-122 a newhaloarchaeon isolated from a saline saltern of Isla Bacuta, Huelva, Spain.</title>
        <authorList>
            <person name="Duran-Viseras A."/>
            <person name="Sanchez-Porro C."/>
            <person name="Ventosa A."/>
        </authorList>
    </citation>
    <scope>NUCLEOTIDE SEQUENCE [LARGE SCALE GENOMIC DNA]</scope>
    <source>
        <strain evidence="3 4">F20-122</strain>
    </source>
</reference>
<dbReference type="Gene3D" id="3.30.300.30">
    <property type="match status" value="1"/>
</dbReference>
<dbReference type="InterPro" id="IPR000873">
    <property type="entry name" value="AMP-dep_synth/lig_dom"/>
</dbReference>
<dbReference type="InterPro" id="IPR045851">
    <property type="entry name" value="AMP-bd_C_sf"/>
</dbReference>
<organism evidence="3 4">
    <name type="scientific">Natronomonas salsuginis</name>
    <dbReference type="NCBI Taxonomy" id="2217661"/>
    <lineage>
        <taxon>Archaea</taxon>
        <taxon>Methanobacteriati</taxon>
        <taxon>Methanobacteriota</taxon>
        <taxon>Stenosarchaea group</taxon>
        <taxon>Halobacteria</taxon>
        <taxon>Halobacteriales</taxon>
        <taxon>Natronomonadaceae</taxon>
        <taxon>Natronomonas</taxon>
    </lineage>
</organism>
<dbReference type="GO" id="GO:0016878">
    <property type="term" value="F:acid-thiol ligase activity"/>
    <property type="evidence" value="ECO:0007669"/>
    <property type="project" value="UniProtKB-ARBA"/>
</dbReference>
<name>A0A4U5JE86_9EURY</name>
<dbReference type="InterPro" id="IPR042099">
    <property type="entry name" value="ANL_N_sf"/>
</dbReference>
<protein>
    <submittedName>
        <fullName evidence="3">Acyl--CoA ligase</fullName>
    </submittedName>
</protein>
<evidence type="ECO:0000313" key="3">
    <source>
        <dbReference type="EMBL" id="TKR26178.1"/>
    </source>
</evidence>